<evidence type="ECO:0000313" key="2">
    <source>
        <dbReference type="Proteomes" id="UP000004995"/>
    </source>
</evidence>
<accession>K3XP23</accession>
<name>K3XP23_SETIT</name>
<protein>
    <submittedName>
        <fullName evidence="1">Uncharacterized protein</fullName>
    </submittedName>
</protein>
<keyword evidence="2" id="KW-1185">Reference proteome</keyword>
<dbReference type="InParanoid" id="K3XP23"/>
<dbReference type="EnsemblPlants" id="KQL07745">
    <property type="protein sequence ID" value="KQL07745"/>
    <property type="gene ID" value="SETIT_003646mg"/>
</dbReference>
<proteinExistence type="predicted"/>
<dbReference type="EMBL" id="AGNK02003373">
    <property type="status" value="NOT_ANNOTATED_CDS"/>
    <property type="molecule type" value="Genomic_DNA"/>
</dbReference>
<dbReference type="Gramene" id="KQL07745">
    <property type="protein sequence ID" value="KQL07745"/>
    <property type="gene ID" value="SETIT_003646mg"/>
</dbReference>
<sequence>MCTQSLQNNLRSIFFCGMCHRTLTKLTPPFTTPKQLHSNLQFCSCPSSLRSDTRPYFISLGSGAFI</sequence>
<dbReference type="HOGENOM" id="CLU_2836047_0_0_1"/>
<organism evidence="1 2">
    <name type="scientific">Setaria italica</name>
    <name type="common">Foxtail millet</name>
    <name type="synonym">Panicum italicum</name>
    <dbReference type="NCBI Taxonomy" id="4555"/>
    <lineage>
        <taxon>Eukaryota</taxon>
        <taxon>Viridiplantae</taxon>
        <taxon>Streptophyta</taxon>
        <taxon>Embryophyta</taxon>
        <taxon>Tracheophyta</taxon>
        <taxon>Spermatophyta</taxon>
        <taxon>Magnoliopsida</taxon>
        <taxon>Liliopsida</taxon>
        <taxon>Poales</taxon>
        <taxon>Poaceae</taxon>
        <taxon>PACMAD clade</taxon>
        <taxon>Panicoideae</taxon>
        <taxon>Panicodae</taxon>
        <taxon>Paniceae</taxon>
        <taxon>Cenchrinae</taxon>
        <taxon>Setaria</taxon>
    </lineage>
</organism>
<dbReference type="AlphaFoldDB" id="K3XP23"/>
<dbReference type="Proteomes" id="UP000004995">
    <property type="component" value="Unassembled WGS sequence"/>
</dbReference>
<evidence type="ECO:0000313" key="1">
    <source>
        <dbReference type="EnsemblPlants" id="KQL07745"/>
    </source>
</evidence>
<reference evidence="1" key="2">
    <citation type="submission" date="2018-08" db="UniProtKB">
        <authorList>
            <consortium name="EnsemblPlants"/>
        </authorList>
    </citation>
    <scope>IDENTIFICATION</scope>
    <source>
        <strain evidence="1">Yugu1</strain>
    </source>
</reference>
<reference evidence="2" key="1">
    <citation type="journal article" date="2012" name="Nat. Biotechnol.">
        <title>Reference genome sequence of the model plant Setaria.</title>
        <authorList>
            <person name="Bennetzen J.L."/>
            <person name="Schmutz J."/>
            <person name="Wang H."/>
            <person name="Percifield R."/>
            <person name="Hawkins J."/>
            <person name="Pontaroli A.C."/>
            <person name="Estep M."/>
            <person name="Feng L."/>
            <person name="Vaughn J.N."/>
            <person name="Grimwood J."/>
            <person name="Jenkins J."/>
            <person name="Barry K."/>
            <person name="Lindquist E."/>
            <person name="Hellsten U."/>
            <person name="Deshpande S."/>
            <person name="Wang X."/>
            <person name="Wu X."/>
            <person name="Mitros T."/>
            <person name="Triplett J."/>
            <person name="Yang X."/>
            <person name="Ye C.Y."/>
            <person name="Mauro-Herrera M."/>
            <person name="Wang L."/>
            <person name="Li P."/>
            <person name="Sharma M."/>
            <person name="Sharma R."/>
            <person name="Ronald P.C."/>
            <person name="Panaud O."/>
            <person name="Kellogg E.A."/>
            <person name="Brutnell T.P."/>
            <person name="Doust A.N."/>
            <person name="Tuskan G.A."/>
            <person name="Rokhsar D."/>
            <person name="Devos K.M."/>
        </authorList>
    </citation>
    <scope>NUCLEOTIDE SEQUENCE [LARGE SCALE GENOMIC DNA]</scope>
    <source>
        <strain evidence="2">cv. Yugu1</strain>
    </source>
</reference>